<name>A0A939G537_9BACT</name>
<dbReference type="RefSeq" id="WP_207334356.1">
    <property type="nucleotide sequence ID" value="NZ_JAFMYU010000003.1"/>
</dbReference>
<protein>
    <submittedName>
        <fullName evidence="1">Uncharacterized protein</fullName>
    </submittedName>
</protein>
<sequence>MRHPFFISSLLLFTSCAAPKSLTAELTPRSLRANNLEETISRRDEVMLAYSLVSYDNQNKAVGVINGGWGVETLKKGQSANLAQAIPVRLPMPRGGKIVASVVLVEVDDYKTASTLVMQIQKLNNIVAVPAGILLTATEVLTPLKYVSAGLAAAGLGLQFANQLDDDDVLGQSSVTIDDAAWRKSGKQQLHIPARFTGQHLRDSFDYELTYDVALKTLKMGPSGQ</sequence>
<dbReference type="PROSITE" id="PS51257">
    <property type="entry name" value="PROKAR_LIPOPROTEIN"/>
    <property type="match status" value="1"/>
</dbReference>
<gene>
    <name evidence="1" type="ORF">J2I48_05265</name>
</gene>
<organism evidence="1 2">
    <name type="scientific">Fibrella aquatilis</name>
    <dbReference type="NCBI Taxonomy" id="2817059"/>
    <lineage>
        <taxon>Bacteria</taxon>
        <taxon>Pseudomonadati</taxon>
        <taxon>Bacteroidota</taxon>
        <taxon>Cytophagia</taxon>
        <taxon>Cytophagales</taxon>
        <taxon>Spirosomataceae</taxon>
        <taxon>Fibrella</taxon>
    </lineage>
</organism>
<accession>A0A939G537</accession>
<evidence type="ECO:0000313" key="2">
    <source>
        <dbReference type="Proteomes" id="UP000664795"/>
    </source>
</evidence>
<comment type="caution">
    <text evidence="1">The sequence shown here is derived from an EMBL/GenBank/DDBJ whole genome shotgun (WGS) entry which is preliminary data.</text>
</comment>
<reference evidence="1 2" key="1">
    <citation type="submission" date="2021-03" db="EMBL/GenBank/DDBJ databases">
        <title>Fibrella sp. HMF5036 genome sequencing and assembly.</title>
        <authorList>
            <person name="Kang H."/>
            <person name="Kim H."/>
            <person name="Bae S."/>
            <person name="Joh K."/>
        </authorList>
    </citation>
    <scope>NUCLEOTIDE SEQUENCE [LARGE SCALE GENOMIC DNA]</scope>
    <source>
        <strain evidence="1 2">HMF5036</strain>
    </source>
</reference>
<dbReference type="Proteomes" id="UP000664795">
    <property type="component" value="Unassembled WGS sequence"/>
</dbReference>
<keyword evidence="2" id="KW-1185">Reference proteome</keyword>
<evidence type="ECO:0000313" key="1">
    <source>
        <dbReference type="EMBL" id="MBO0930392.1"/>
    </source>
</evidence>
<dbReference type="EMBL" id="JAFMYU010000003">
    <property type="protein sequence ID" value="MBO0930392.1"/>
    <property type="molecule type" value="Genomic_DNA"/>
</dbReference>
<dbReference type="AlphaFoldDB" id="A0A939G537"/>
<proteinExistence type="predicted"/>